<evidence type="ECO:0000313" key="1">
    <source>
        <dbReference type="EMBL" id="EGG29298.1"/>
    </source>
</evidence>
<dbReference type="SUPFAM" id="SSF56935">
    <property type="entry name" value="Porins"/>
    <property type="match status" value="1"/>
</dbReference>
<evidence type="ECO:0000313" key="2">
    <source>
        <dbReference type="Proteomes" id="UP000005615"/>
    </source>
</evidence>
<dbReference type="Proteomes" id="UP000005615">
    <property type="component" value="Unassembled WGS sequence"/>
</dbReference>
<proteinExistence type="predicted"/>
<dbReference type="STRING" id="2518989.IMCC3088_1927"/>
<keyword evidence="2" id="KW-1185">Reference proteome</keyword>
<sequence length="405" mass="44107">MRRSLPLALVLASAHTIAAGSDDVDALKSELDQLKALVMKLEQRLADVEGQTIPVEDLTALTKLNPVAVKSAQESRVTLASDFRLRYESIEKQGSDRRERERLRARASLTYKGDDFTGVFALASGGDSPTSTNQTLGGGGTSKALQLDMAYVIYPLNDQVNVLAGKMKNPLHRPGKYGLVWDSDYRPEGVFLTTETGDFELTAGSFWLESDSKNGNERAVYALQGMYKAQVGDTKLNLGLGYFEANLSGDKAFWSGDTIKLGNYQDCSNGSCVFTNDYHVIEAFAEANFTSSVNGFAHWIENTEANSDNTGYVLGLNIGKAKNAGDWAFQAAWQNLENEATVALLTDSDFAGGGTGGEGSQLTLSYKASSSLAINLLYSDTERTTYIDPNPLDYKRLVLDFSMKY</sequence>
<organism evidence="1 2">
    <name type="scientific">Aequoribacter fuscus</name>
    <dbReference type="NCBI Taxonomy" id="2518989"/>
    <lineage>
        <taxon>Bacteria</taxon>
        <taxon>Pseudomonadati</taxon>
        <taxon>Pseudomonadota</taxon>
        <taxon>Gammaproteobacteria</taxon>
        <taxon>Cellvibrionales</taxon>
        <taxon>Halieaceae</taxon>
        <taxon>Aequoribacter</taxon>
    </lineage>
</organism>
<dbReference type="eggNOG" id="COG3746">
    <property type="taxonomic scope" value="Bacteria"/>
</dbReference>
<gene>
    <name evidence="1" type="ORF">IMCC3088_1927</name>
</gene>
<dbReference type="InterPro" id="IPR032638">
    <property type="entry name" value="Porin_5"/>
</dbReference>
<name>F3L303_9GAMM</name>
<dbReference type="Pfam" id="PF16930">
    <property type="entry name" value="Porin_5"/>
    <property type="match status" value="2"/>
</dbReference>
<keyword evidence="1" id="KW-0675">Receptor</keyword>
<protein>
    <submittedName>
        <fullName evidence="1">Outer membrane receptor for ferric coprogen and ferric-rhodotorulic acid</fullName>
    </submittedName>
</protein>
<dbReference type="RefSeq" id="WP_009576167.1">
    <property type="nucleotide sequence ID" value="NZ_AEIG01000057.1"/>
</dbReference>
<dbReference type="OrthoDB" id="5372286at2"/>
<reference evidence="1 2" key="1">
    <citation type="journal article" date="2011" name="J. Bacteriol.">
        <title>Genome sequence of strain IMCC3088, a proteorhodopsin-containing marine bacterium belonging to the OM60/NOR5 clade.</title>
        <authorList>
            <person name="Jang Y."/>
            <person name="Oh H.M."/>
            <person name="Kang I."/>
            <person name="Lee K."/>
            <person name="Yang S.J."/>
            <person name="Cho J.C."/>
        </authorList>
    </citation>
    <scope>NUCLEOTIDE SEQUENCE [LARGE SCALE GENOMIC DNA]</scope>
    <source>
        <strain evidence="1 2">IMCC3088</strain>
    </source>
</reference>
<dbReference type="EMBL" id="AEIG01000057">
    <property type="protein sequence ID" value="EGG29298.1"/>
    <property type="molecule type" value="Genomic_DNA"/>
</dbReference>
<dbReference type="AlphaFoldDB" id="F3L303"/>
<comment type="caution">
    <text evidence="1">The sequence shown here is derived from an EMBL/GenBank/DDBJ whole genome shotgun (WGS) entry which is preliminary data.</text>
</comment>
<accession>F3L303</accession>